<keyword evidence="5" id="KW-0812">Transmembrane</keyword>
<organism evidence="9 10">
    <name type="scientific">Candidatus Manganitrophus noduliformans</name>
    <dbReference type="NCBI Taxonomy" id="2606439"/>
    <lineage>
        <taxon>Bacteria</taxon>
        <taxon>Pseudomonadati</taxon>
        <taxon>Nitrospirota</taxon>
        <taxon>Nitrospiria</taxon>
        <taxon>Candidatus Troglogloeales</taxon>
        <taxon>Candidatus Manganitrophaceae</taxon>
        <taxon>Candidatus Manganitrophus</taxon>
    </lineage>
</organism>
<evidence type="ECO:0000256" key="6">
    <source>
        <dbReference type="ARBA" id="ARBA00023136"/>
    </source>
</evidence>
<protein>
    <submittedName>
        <fullName evidence="9">TolC family protein</fullName>
    </submittedName>
</protein>
<keyword evidence="10" id="KW-1185">Reference proteome</keyword>
<dbReference type="InterPro" id="IPR051906">
    <property type="entry name" value="TolC-like"/>
</dbReference>
<keyword evidence="6" id="KW-0472">Membrane</keyword>
<comment type="similarity">
    <text evidence="2">Belongs to the outer membrane factor (OMF) (TC 1.B.17) family.</text>
</comment>
<keyword evidence="4" id="KW-1134">Transmembrane beta strand</keyword>
<evidence type="ECO:0000256" key="7">
    <source>
        <dbReference type="ARBA" id="ARBA00023237"/>
    </source>
</evidence>
<dbReference type="Pfam" id="PF02321">
    <property type="entry name" value="OEP"/>
    <property type="match status" value="2"/>
</dbReference>
<feature type="coiled-coil region" evidence="8">
    <location>
        <begin position="147"/>
        <end position="212"/>
    </location>
</feature>
<evidence type="ECO:0000313" key="9">
    <source>
        <dbReference type="EMBL" id="NKE73713.1"/>
    </source>
</evidence>
<dbReference type="PANTHER" id="PTHR30026">
    <property type="entry name" value="OUTER MEMBRANE PROTEIN TOLC"/>
    <property type="match status" value="1"/>
</dbReference>
<dbReference type="GO" id="GO:0015288">
    <property type="term" value="F:porin activity"/>
    <property type="evidence" value="ECO:0007669"/>
    <property type="project" value="TreeGrafter"/>
</dbReference>
<evidence type="ECO:0000313" key="10">
    <source>
        <dbReference type="Proteomes" id="UP000534783"/>
    </source>
</evidence>
<dbReference type="Gene3D" id="1.20.1600.10">
    <property type="entry name" value="Outer membrane efflux proteins (OEP)"/>
    <property type="match status" value="1"/>
</dbReference>
<dbReference type="Proteomes" id="UP000534783">
    <property type="component" value="Unassembled WGS sequence"/>
</dbReference>
<comment type="subcellular location">
    <subcellularLocation>
        <location evidence="1">Cell outer membrane</location>
    </subcellularLocation>
</comment>
<keyword evidence="3" id="KW-0813">Transport</keyword>
<evidence type="ECO:0000256" key="5">
    <source>
        <dbReference type="ARBA" id="ARBA00022692"/>
    </source>
</evidence>
<comment type="caution">
    <text evidence="9">The sequence shown here is derived from an EMBL/GenBank/DDBJ whole genome shotgun (WGS) entry which is preliminary data.</text>
</comment>
<dbReference type="RefSeq" id="WP_168063676.1">
    <property type="nucleotide sequence ID" value="NZ_VTOW01000010.1"/>
</dbReference>
<evidence type="ECO:0000256" key="4">
    <source>
        <dbReference type="ARBA" id="ARBA00022452"/>
    </source>
</evidence>
<evidence type="ECO:0000256" key="8">
    <source>
        <dbReference type="SAM" id="Coils"/>
    </source>
</evidence>
<name>A0A7X6DW05_9BACT</name>
<dbReference type="GO" id="GO:1990281">
    <property type="term" value="C:efflux pump complex"/>
    <property type="evidence" value="ECO:0007669"/>
    <property type="project" value="TreeGrafter"/>
</dbReference>
<dbReference type="SUPFAM" id="SSF56954">
    <property type="entry name" value="Outer membrane efflux proteins (OEP)"/>
    <property type="match status" value="1"/>
</dbReference>
<dbReference type="InterPro" id="IPR003423">
    <property type="entry name" value="OMP_efflux"/>
</dbReference>
<dbReference type="AlphaFoldDB" id="A0A7X6DW05"/>
<evidence type="ECO:0000256" key="2">
    <source>
        <dbReference type="ARBA" id="ARBA00007613"/>
    </source>
</evidence>
<dbReference type="EMBL" id="VTOW01000010">
    <property type="protein sequence ID" value="NKE73713.1"/>
    <property type="molecule type" value="Genomic_DNA"/>
</dbReference>
<evidence type="ECO:0000256" key="3">
    <source>
        <dbReference type="ARBA" id="ARBA00022448"/>
    </source>
</evidence>
<reference evidence="9 10" key="1">
    <citation type="journal article" date="2020" name="Nature">
        <title>Bacterial chemolithoautotrophy via manganese oxidation.</title>
        <authorList>
            <person name="Yu H."/>
            <person name="Leadbetter J.R."/>
        </authorList>
    </citation>
    <scope>NUCLEOTIDE SEQUENCE [LARGE SCALE GENOMIC DNA]</scope>
    <source>
        <strain evidence="9 10">Mn-1</strain>
    </source>
</reference>
<proteinExistence type="inferred from homology"/>
<sequence length="447" mass="50087">MIRRGVFLLVLVQLIIVDPFQGFAQEVVTLEEAYRSAMAESEQIGISRENLMQAEREIDRAKSFLYPSINTEASYLRRSEAKQGPFGVLLPESQKQFNLTIEQPLYTGGRASAAYRSAKLGVRGGKLDLSLTTENILFDVARAYYEALKAQRNVEIEENEVKRLEAHLRDAEKRFRVGEAIKTVVLRAEAELADARARLIRARNDQETTKDQLALFARIEGPFNLADPPSLTLSEQSEAEWVKTAHERRSDLALQSTNVKISEEQISIAKGTFFPSLSLQGRYNWIDQDPETSFLTTNDRSAILSLSFPIFEGRLRVAELAQARSRHRQQLLQKAFLSDQISVEVRRSLLNLNALTSQLDVLRAQVAFARENFSLISRQFAVGLATNIDVLDANATLISAERQLTNTTYDREVAILQVERAVGVFLDLMPPKAGRGDEGSSGPTDNP</sequence>
<keyword evidence="7" id="KW-0998">Cell outer membrane</keyword>
<dbReference type="GO" id="GO:0009279">
    <property type="term" value="C:cell outer membrane"/>
    <property type="evidence" value="ECO:0007669"/>
    <property type="project" value="UniProtKB-SubCell"/>
</dbReference>
<evidence type="ECO:0000256" key="1">
    <source>
        <dbReference type="ARBA" id="ARBA00004442"/>
    </source>
</evidence>
<dbReference type="GO" id="GO:0015562">
    <property type="term" value="F:efflux transmembrane transporter activity"/>
    <property type="evidence" value="ECO:0007669"/>
    <property type="project" value="InterPro"/>
</dbReference>
<dbReference type="PANTHER" id="PTHR30026:SF20">
    <property type="entry name" value="OUTER MEMBRANE PROTEIN TOLC"/>
    <property type="match status" value="1"/>
</dbReference>
<gene>
    <name evidence="9" type="ORF">MNODULE_23440</name>
</gene>
<keyword evidence="8" id="KW-0175">Coiled coil</keyword>
<accession>A0A7X6DW05</accession>